<name>A0A0D2XIU6_FUSOF</name>
<dbReference type="Gene3D" id="1.10.510.10">
    <property type="entry name" value="Transferase(Phosphotransferase) domain 1"/>
    <property type="match status" value="2"/>
</dbReference>
<evidence type="ECO:0000259" key="10">
    <source>
        <dbReference type="PROSITE" id="PS50011"/>
    </source>
</evidence>
<dbReference type="GO" id="GO:0005524">
    <property type="term" value="F:ATP binding"/>
    <property type="evidence" value="ECO:0007669"/>
    <property type="project" value="UniProtKB-UniRule"/>
</dbReference>
<dbReference type="InterPro" id="IPR000719">
    <property type="entry name" value="Prot_kinase_dom"/>
</dbReference>
<evidence type="ECO:0000256" key="9">
    <source>
        <dbReference type="PROSITE-ProRule" id="PRU10141"/>
    </source>
</evidence>
<evidence type="ECO:0000256" key="5">
    <source>
        <dbReference type="ARBA" id="ARBA00022777"/>
    </source>
</evidence>
<dbReference type="GO" id="GO:0004674">
    <property type="term" value="F:protein serine/threonine kinase activity"/>
    <property type="evidence" value="ECO:0007669"/>
    <property type="project" value="UniProtKB-KW"/>
</dbReference>
<evidence type="ECO:0000313" key="12">
    <source>
        <dbReference type="Proteomes" id="UP000002489"/>
    </source>
</evidence>
<dbReference type="STRING" id="426428.A0A0D2XIU6"/>
<accession>A0A0D2XIU6</accession>
<dbReference type="Pfam" id="PF00069">
    <property type="entry name" value="Pkinase"/>
    <property type="match status" value="1"/>
</dbReference>
<dbReference type="EC" id="2.7.11.1" evidence="1"/>
<dbReference type="Proteomes" id="UP000002489">
    <property type="component" value="Unassembled WGS sequence"/>
</dbReference>
<evidence type="ECO:0000313" key="11">
    <source>
        <dbReference type="EnsemblFungi" id="FOXG_03853P0"/>
    </source>
</evidence>
<organism evidence="11 12">
    <name type="scientific">Fusarium oxysporum (strain Fo5176)</name>
    <name type="common">Fusarium vascular wilt</name>
    <dbReference type="NCBI Taxonomy" id="660025"/>
    <lineage>
        <taxon>Eukaryota</taxon>
        <taxon>Fungi</taxon>
        <taxon>Dikarya</taxon>
        <taxon>Ascomycota</taxon>
        <taxon>Pezizomycotina</taxon>
        <taxon>Sordariomycetes</taxon>
        <taxon>Hypocreomycetidae</taxon>
        <taxon>Hypocreales</taxon>
        <taxon>Nectriaceae</taxon>
        <taxon>Fusarium</taxon>
        <taxon>Fusarium oxysporum species complex</taxon>
    </lineage>
</organism>
<dbReference type="PANTHER" id="PTHR47634">
    <property type="entry name" value="PROTEIN KINASE DOMAIN-CONTAINING PROTEIN-RELATED"/>
    <property type="match status" value="1"/>
</dbReference>
<sequence length="416" mass="46557">MSSSRYLRNVTRLVSGRSGCSVTSISELPKYPTSVARKSSTQAAPILHQYPPTTLEDPLTFPSTTYNTIDENVKVEVEEIAGYDASRFYPVRIGEVFQGRYQAVTKLGFGSSSTIWLAQDLRDRKYVALKIYVHTSRNHREIPVYETLSPILGKTRHHGGGNIRIFLDSFEMSGPNGRHKVLVLEGTQMSLRDYKEIFRTDGFDENFVKRAVKGLLKALDFLHTEAQLVHTVMRPRPGPILLSDFGEARTGLGPHAGDIMPLSYRAPEVIMSMPWNHSVDIWSVGLTAWDLFGMNRLFTARDGDGEMSDAAHLAELMATLGPPPRKFLQRNSGRAADFWDEQVGKWKGLAPIPKNRSLEELETKLGDSSAFIAFLRRILTWMPEDRPTAKVLLQDPWLMTESSTSAKAESLGAEGQ</sequence>
<keyword evidence="6 9" id="KW-0067">ATP-binding</keyword>
<dbReference type="PANTHER" id="PTHR47634:SF9">
    <property type="entry name" value="PROTEIN KINASE DOMAIN-CONTAINING PROTEIN-RELATED"/>
    <property type="match status" value="1"/>
</dbReference>
<evidence type="ECO:0000256" key="7">
    <source>
        <dbReference type="ARBA" id="ARBA00047899"/>
    </source>
</evidence>
<keyword evidence="2" id="KW-0723">Serine/threonine-protein kinase</keyword>
<feature type="domain" description="Protein kinase" evidence="10">
    <location>
        <begin position="101"/>
        <end position="398"/>
    </location>
</feature>
<dbReference type="Gene3D" id="3.30.200.20">
    <property type="entry name" value="Phosphorylase Kinase, domain 1"/>
    <property type="match status" value="1"/>
</dbReference>
<evidence type="ECO:0000256" key="3">
    <source>
        <dbReference type="ARBA" id="ARBA00022679"/>
    </source>
</evidence>
<feature type="binding site" evidence="9">
    <location>
        <position position="130"/>
    </location>
    <ligand>
        <name>ATP</name>
        <dbReference type="ChEBI" id="CHEBI:30616"/>
    </ligand>
</feature>
<evidence type="ECO:0000256" key="4">
    <source>
        <dbReference type="ARBA" id="ARBA00022741"/>
    </source>
</evidence>
<evidence type="ECO:0000256" key="2">
    <source>
        <dbReference type="ARBA" id="ARBA00022527"/>
    </source>
</evidence>
<keyword evidence="4 9" id="KW-0547">Nucleotide-binding</keyword>
<evidence type="ECO:0000256" key="8">
    <source>
        <dbReference type="ARBA" id="ARBA00048679"/>
    </source>
</evidence>
<dbReference type="EnsemblFungi" id="FOXG_03853T0">
    <property type="protein sequence ID" value="FOXG_03853P0"/>
    <property type="gene ID" value="FOXG_03853"/>
</dbReference>
<reference evidence="12" key="1">
    <citation type="journal article" date="2012" name="Mol. Plant Microbe Interact.">
        <title>A highly conserved effector in Fusarium oxysporum is required for full virulence on Arabidopsis.</title>
        <authorList>
            <person name="Thatcher L.F."/>
            <person name="Gardiner D.M."/>
            <person name="Kazan K."/>
            <person name="Manners J."/>
        </authorList>
    </citation>
    <scope>NUCLEOTIDE SEQUENCE [LARGE SCALE GENOMIC DNA]</scope>
    <source>
        <strain evidence="12">Fo5176</strain>
    </source>
</reference>
<keyword evidence="5" id="KW-0418">Kinase</keyword>
<dbReference type="SMART" id="SM00220">
    <property type="entry name" value="S_TKc"/>
    <property type="match status" value="1"/>
</dbReference>
<dbReference type="InterPro" id="IPR051334">
    <property type="entry name" value="SRPK"/>
</dbReference>
<keyword evidence="3" id="KW-0808">Transferase</keyword>
<dbReference type="GO" id="GO:0000245">
    <property type="term" value="P:spliceosomal complex assembly"/>
    <property type="evidence" value="ECO:0007669"/>
    <property type="project" value="TreeGrafter"/>
</dbReference>
<protein>
    <recommendedName>
        <fullName evidence="1">non-specific serine/threonine protein kinase</fullName>
        <ecNumber evidence="1">2.7.11.1</ecNumber>
    </recommendedName>
</protein>
<comment type="catalytic activity">
    <reaction evidence="8">
        <text>L-seryl-[protein] + ATP = O-phospho-L-seryl-[protein] + ADP + H(+)</text>
        <dbReference type="Rhea" id="RHEA:17989"/>
        <dbReference type="Rhea" id="RHEA-COMP:9863"/>
        <dbReference type="Rhea" id="RHEA-COMP:11604"/>
        <dbReference type="ChEBI" id="CHEBI:15378"/>
        <dbReference type="ChEBI" id="CHEBI:29999"/>
        <dbReference type="ChEBI" id="CHEBI:30616"/>
        <dbReference type="ChEBI" id="CHEBI:83421"/>
        <dbReference type="ChEBI" id="CHEBI:456216"/>
        <dbReference type="EC" id="2.7.11.1"/>
    </reaction>
</comment>
<evidence type="ECO:0000256" key="6">
    <source>
        <dbReference type="ARBA" id="ARBA00022840"/>
    </source>
</evidence>
<dbReference type="PROSITE" id="PS50011">
    <property type="entry name" value="PROTEIN_KINASE_DOM"/>
    <property type="match status" value="1"/>
</dbReference>
<dbReference type="SUPFAM" id="SSF56112">
    <property type="entry name" value="Protein kinase-like (PK-like)"/>
    <property type="match status" value="1"/>
</dbReference>
<evidence type="ECO:0000256" key="1">
    <source>
        <dbReference type="ARBA" id="ARBA00012513"/>
    </source>
</evidence>
<dbReference type="PROSITE" id="PS00107">
    <property type="entry name" value="PROTEIN_KINASE_ATP"/>
    <property type="match status" value="1"/>
</dbReference>
<dbReference type="InterPro" id="IPR011009">
    <property type="entry name" value="Kinase-like_dom_sf"/>
</dbReference>
<dbReference type="GO" id="GO:0050684">
    <property type="term" value="P:regulation of mRNA processing"/>
    <property type="evidence" value="ECO:0007669"/>
    <property type="project" value="TreeGrafter"/>
</dbReference>
<reference evidence="11" key="2">
    <citation type="submission" date="2025-08" db="UniProtKB">
        <authorList>
            <consortium name="EnsemblFungi"/>
        </authorList>
    </citation>
    <scope>IDENTIFICATION</scope>
    <source>
        <strain evidence="11">4287 / CBS 123668 / FGSC 9935 / NRRL 34936</strain>
    </source>
</reference>
<comment type="catalytic activity">
    <reaction evidence="7">
        <text>L-threonyl-[protein] + ATP = O-phospho-L-threonyl-[protein] + ADP + H(+)</text>
        <dbReference type="Rhea" id="RHEA:46608"/>
        <dbReference type="Rhea" id="RHEA-COMP:11060"/>
        <dbReference type="Rhea" id="RHEA-COMP:11605"/>
        <dbReference type="ChEBI" id="CHEBI:15378"/>
        <dbReference type="ChEBI" id="CHEBI:30013"/>
        <dbReference type="ChEBI" id="CHEBI:30616"/>
        <dbReference type="ChEBI" id="CHEBI:61977"/>
        <dbReference type="ChEBI" id="CHEBI:456216"/>
        <dbReference type="EC" id="2.7.11.1"/>
    </reaction>
</comment>
<dbReference type="InterPro" id="IPR017441">
    <property type="entry name" value="Protein_kinase_ATP_BS"/>
</dbReference>
<proteinExistence type="predicted"/>
<dbReference type="AlphaFoldDB" id="A0A0D2XIU6"/>